<comment type="caution">
    <text evidence="1">Lacks conserved residue(s) required for the propagation of feature annotation.</text>
</comment>
<dbReference type="Pfam" id="PF01400">
    <property type="entry name" value="Astacin"/>
    <property type="match status" value="1"/>
</dbReference>
<evidence type="ECO:0000259" key="2">
    <source>
        <dbReference type="PROSITE" id="PS51864"/>
    </source>
</evidence>
<evidence type="ECO:0000313" key="3">
    <source>
        <dbReference type="EMBL" id="JAI03742.1"/>
    </source>
</evidence>
<dbReference type="PROSITE" id="PS51864">
    <property type="entry name" value="ASTACIN"/>
    <property type="match status" value="1"/>
</dbReference>
<dbReference type="GO" id="GO:0006508">
    <property type="term" value="P:proteolysis"/>
    <property type="evidence" value="ECO:0007669"/>
    <property type="project" value="InterPro"/>
</dbReference>
<dbReference type="AlphaFoldDB" id="A0A0E9XMX5"/>
<organism evidence="3">
    <name type="scientific">Anguilla anguilla</name>
    <name type="common">European freshwater eel</name>
    <name type="synonym">Muraena anguilla</name>
    <dbReference type="NCBI Taxonomy" id="7936"/>
    <lineage>
        <taxon>Eukaryota</taxon>
        <taxon>Metazoa</taxon>
        <taxon>Chordata</taxon>
        <taxon>Craniata</taxon>
        <taxon>Vertebrata</taxon>
        <taxon>Euteleostomi</taxon>
        <taxon>Actinopterygii</taxon>
        <taxon>Neopterygii</taxon>
        <taxon>Teleostei</taxon>
        <taxon>Anguilliformes</taxon>
        <taxon>Anguillidae</taxon>
        <taxon>Anguilla</taxon>
    </lineage>
</organism>
<dbReference type="PANTHER" id="PTHR10127">
    <property type="entry name" value="DISCOIDIN, CUB, EGF, LAMININ , AND ZINC METALLOPROTEASE DOMAIN CONTAINING"/>
    <property type="match status" value="1"/>
</dbReference>
<proteinExistence type="predicted"/>
<evidence type="ECO:0000256" key="1">
    <source>
        <dbReference type="PROSITE-ProRule" id="PRU01211"/>
    </source>
</evidence>
<reference evidence="3" key="2">
    <citation type="journal article" date="2015" name="Fish Shellfish Immunol.">
        <title>Early steps in the European eel (Anguilla anguilla)-Vibrio vulnificus interaction in the gills: Role of the RtxA13 toxin.</title>
        <authorList>
            <person name="Callol A."/>
            <person name="Pajuelo D."/>
            <person name="Ebbesson L."/>
            <person name="Teles M."/>
            <person name="MacKenzie S."/>
            <person name="Amaro C."/>
        </authorList>
    </citation>
    <scope>NUCLEOTIDE SEQUENCE</scope>
</reference>
<dbReference type="InterPro" id="IPR001506">
    <property type="entry name" value="Peptidase_M12A"/>
</dbReference>
<dbReference type="PANTHER" id="PTHR10127:SF899">
    <property type="entry name" value="ASTACIN-LIKE METALLOENDOPEPTIDASE-RELATED"/>
    <property type="match status" value="1"/>
</dbReference>
<accession>A0A0E9XMX5</accession>
<dbReference type="EMBL" id="GBXM01004836">
    <property type="protein sequence ID" value="JAI03742.1"/>
    <property type="molecule type" value="Transcribed_RNA"/>
</dbReference>
<name>A0A0E9XMX5_ANGAN</name>
<dbReference type="Gene3D" id="3.40.390.10">
    <property type="entry name" value="Collagenase (Catalytic Domain)"/>
    <property type="match status" value="1"/>
</dbReference>
<dbReference type="InterPro" id="IPR024079">
    <property type="entry name" value="MetalloPept_cat_dom_sf"/>
</dbReference>
<dbReference type="GO" id="GO:0004222">
    <property type="term" value="F:metalloendopeptidase activity"/>
    <property type="evidence" value="ECO:0007669"/>
    <property type="project" value="InterPro"/>
</dbReference>
<dbReference type="SUPFAM" id="SSF55486">
    <property type="entry name" value="Metalloproteases ('zincins'), catalytic domain"/>
    <property type="match status" value="1"/>
</dbReference>
<feature type="domain" description="Peptidase M12A" evidence="2">
    <location>
        <begin position="1"/>
        <end position="47"/>
    </location>
</feature>
<reference evidence="3" key="1">
    <citation type="submission" date="2014-11" db="EMBL/GenBank/DDBJ databases">
        <authorList>
            <person name="Amaro Gonzalez C."/>
        </authorList>
    </citation>
    <scope>NUCLEOTIDE SEQUENCE</scope>
</reference>
<protein>
    <recommendedName>
        <fullName evidence="2">Peptidase M12A domain-containing protein</fullName>
    </recommendedName>
</protein>
<sequence>MHYGRYAFSKNREPTIIPIPNSNVEIGRAKQMSRLDILRINKLYGCGKSM</sequence>